<evidence type="ECO:0000256" key="1">
    <source>
        <dbReference type="SAM" id="MobiDB-lite"/>
    </source>
</evidence>
<dbReference type="Pfam" id="PF19327">
    <property type="entry name" value="Ap4A_phos_N"/>
    <property type="match status" value="1"/>
</dbReference>
<dbReference type="GO" id="GO:0009117">
    <property type="term" value="P:nucleotide metabolic process"/>
    <property type="evidence" value="ECO:0007669"/>
    <property type="project" value="InterPro"/>
</dbReference>
<dbReference type="PANTHER" id="PTHR38420">
    <property type="entry name" value="AP-4-A PHOSPHORYLASE II"/>
    <property type="match status" value="1"/>
</dbReference>
<keyword evidence="4" id="KW-0808">Transferase</keyword>
<evidence type="ECO:0000313" key="5">
    <source>
        <dbReference type="Proteomes" id="UP000730481"/>
    </source>
</evidence>
<dbReference type="AlphaFoldDB" id="A0A9P5E204"/>
<dbReference type="InterPro" id="IPR043171">
    <property type="entry name" value="Ap4A_phos1/2-like"/>
</dbReference>
<feature type="domain" description="ATP adenylyltransferase C-terminal" evidence="2">
    <location>
        <begin position="196"/>
        <end position="307"/>
    </location>
</feature>
<accession>A0A9P5E204</accession>
<evidence type="ECO:0000259" key="2">
    <source>
        <dbReference type="Pfam" id="PF09830"/>
    </source>
</evidence>
<keyword evidence="5" id="KW-1185">Reference proteome</keyword>
<feature type="compositionally biased region" description="Polar residues" evidence="1">
    <location>
        <begin position="61"/>
        <end position="80"/>
    </location>
</feature>
<dbReference type="GO" id="GO:0003877">
    <property type="term" value="F:ATP:ADP adenylyltransferase activity"/>
    <property type="evidence" value="ECO:0007669"/>
    <property type="project" value="InterPro"/>
</dbReference>
<dbReference type="Pfam" id="PF09830">
    <property type="entry name" value="ATP_transf"/>
    <property type="match status" value="1"/>
</dbReference>
<proteinExistence type="predicted"/>
<organism evidence="4 5">
    <name type="scientific">Fusarium beomiforme</name>
    <dbReference type="NCBI Taxonomy" id="44412"/>
    <lineage>
        <taxon>Eukaryota</taxon>
        <taxon>Fungi</taxon>
        <taxon>Dikarya</taxon>
        <taxon>Ascomycota</taxon>
        <taxon>Pezizomycotina</taxon>
        <taxon>Sordariomycetes</taxon>
        <taxon>Hypocreomycetidae</taxon>
        <taxon>Hypocreales</taxon>
        <taxon>Nectriaceae</taxon>
        <taxon>Fusarium</taxon>
        <taxon>Fusarium burgessii species complex</taxon>
    </lineage>
</organism>
<reference evidence="4" key="2">
    <citation type="submission" date="2020-02" db="EMBL/GenBank/DDBJ databases">
        <title>Identification and distribution of gene clusters putatively required for synthesis of sphingolipid metabolism inhibitors in phylogenetically diverse species of the filamentous fungus Fusarium.</title>
        <authorList>
            <person name="Kim H.-S."/>
            <person name="Busman M."/>
            <person name="Brown D.W."/>
            <person name="Divon H."/>
            <person name="Uhlig S."/>
            <person name="Proctor R.H."/>
        </authorList>
    </citation>
    <scope>NUCLEOTIDE SEQUENCE</scope>
    <source>
        <strain evidence="4">NRRL 25174</strain>
    </source>
</reference>
<dbReference type="SUPFAM" id="SSF54197">
    <property type="entry name" value="HIT-like"/>
    <property type="match status" value="1"/>
</dbReference>
<dbReference type="PANTHER" id="PTHR38420:SF1">
    <property type="entry name" value="PUTATIVE (AFU_ORTHOLOGUE AFUA_5G14690)-RELATED"/>
    <property type="match status" value="1"/>
</dbReference>
<gene>
    <name evidence="4" type="ORF">FBEOM_2267</name>
</gene>
<dbReference type="InterPro" id="IPR036265">
    <property type="entry name" value="HIT-like_sf"/>
</dbReference>
<dbReference type="InterPro" id="IPR019200">
    <property type="entry name" value="ATP_adenylylTrfase_C"/>
</dbReference>
<comment type="caution">
    <text evidence="4">The sequence shown here is derived from an EMBL/GenBank/DDBJ whole genome shotgun (WGS) entry which is preliminary data.</text>
</comment>
<dbReference type="InterPro" id="IPR009163">
    <property type="entry name" value="Ap4A_phos1/2"/>
</dbReference>
<dbReference type="EMBL" id="PVQB02000081">
    <property type="protein sequence ID" value="KAF4343765.1"/>
    <property type="molecule type" value="Genomic_DNA"/>
</dbReference>
<keyword evidence="4" id="KW-0548">Nucleotidyltransferase</keyword>
<dbReference type="Proteomes" id="UP000730481">
    <property type="component" value="Unassembled WGS sequence"/>
</dbReference>
<dbReference type="Gene3D" id="3.30.428.70">
    <property type="match status" value="1"/>
</dbReference>
<feature type="region of interest" description="Disordered" evidence="1">
    <location>
        <begin position="61"/>
        <end position="81"/>
    </location>
</feature>
<sequence length="308" mass="34220">MDTQKTATAIDGSFVLSQFDALIKSGLVQFDENQKIIEYIDGDLKFHFVLTRALLQKPTLATSRSQPSTENQNATTSTIKHLQPGSDIDTNGFEIWDSNASGHFLIANKFCFSRPHLMMLTRDGFQRQYEPLNESDFEASWGILNSLNSAAQDYVVFYNCGKDGGCSRLHKHVQLMPLPACGFAVDFLNLEVSEKPSLPFKWFYHRLNGTGSPGQLNKIYFDLLQTTTKVWEESTGNNVADGHACPHNVAFTNRWIVVIPRRCAAINKEAGVNSLGMLGIIAVATEKEIDNWIQLGLTKSLAELGVPS</sequence>
<dbReference type="InterPro" id="IPR045759">
    <property type="entry name" value="Ap4A_phos1/2_N"/>
</dbReference>
<evidence type="ECO:0000259" key="3">
    <source>
        <dbReference type="Pfam" id="PF19327"/>
    </source>
</evidence>
<reference evidence="4" key="1">
    <citation type="journal article" date="2017" name="Mycologia">
        <title>Fusarium algeriense, sp. nov., a novel toxigenic crown rot pathogen of durum wheat from Algeria is nested in the Fusarium burgessii species complex.</title>
        <authorList>
            <person name="Laraba I."/>
            <person name="Keddad A."/>
            <person name="Boureghda H."/>
            <person name="Abdallah N."/>
            <person name="Vaughan M.M."/>
            <person name="Proctor R.H."/>
            <person name="Busman M."/>
            <person name="O'Donnell K."/>
        </authorList>
    </citation>
    <scope>NUCLEOTIDE SEQUENCE</scope>
    <source>
        <strain evidence="4">NRRL 25174</strain>
    </source>
</reference>
<name>A0A9P5E204_9HYPO</name>
<protein>
    <submittedName>
        <fullName evidence="4">ATP adenylyltransferase C-terminal</fullName>
    </submittedName>
</protein>
<feature type="domain" description="Ap4A phosphorylase 1/2 N-terminal" evidence="3">
    <location>
        <begin position="101"/>
        <end position="180"/>
    </location>
</feature>
<evidence type="ECO:0000313" key="4">
    <source>
        <dbReference type="EMBL" id="KAF4343765.1"/>
    </source>
</evidence>
<dbReference type="OrthoDB" id="10267950at2759"/>
<dbReference type="GO" id="GO:0005524">
    <property type="term" value="F:ATP binding"/>
    <property type="evidence" value="ECO:0007669"/>
    <property type="project" value="InterPro"/>
</dbReference>